<dbReference type="EMBL" id="RJSE01000007">
    <property type="protein sequence ID" value="RNL62987.1"/>
    <property type="molecule type" value="Genomic_DNA"/>
</dbReference>
<evidence type="ECO:0000256" key="2">
    <source>
        <dbReference type="SAM" id="Phobius"/>
    </source>
</evidence>
<sequence length="204" mass="21096">MSDSVPAQRFGPTSGTVTGVLGLVLCAGAAAALLVDDVSAAHVRTVLVLLAVAVLIWAFMLRPRVLIEPAGTLLLRNGFTDWRIPLASVTDVEVRAVMTVRTSDDGRYQGAGVGKSVRQLARANRPATGGGFFRLGPPPAPEAPGKPKPTDQSDADFAAAQVLAAAQRARDLGLAEGPGFRLYAVLEIVAFAAAVLAAVIAFVV</sequence>
<name>A0A3N0CHQ0_9ACTN</name>
<evidence type="ECO:0000313" key="3">
    <source>
        <dbReference type="EMBL" id="RNL62987.1"/>
    </source>
</evidence>
<dbReference type="OrthoDB" id="3782617at2"/>
<organism evidence="3 4">
    <name type="scientific">Nocardioides marmoriginsengisoli</name>
    <dbReference type="NCBI Taxonomy" id="661483"/>
    <lineage>
        <taxon>Bacteria</taxon>
        <taxon>Bacillati</taxon>
        <taxon>Actinomycetota</taxon>
        <taxon>Actinomycetes</taxon>
        <taxon>Propionibacteriales</taxon>
        <taxon>Nocardioidaceae</taxon>
        <taxon>Nocardioides</taxon>
    </lineage>
</organism>
<reference evidence="3 4" key="1">
    <citation type="submission" date="2018-11" db="EMBL/GenBank/DDBJ databases">
        <authorList>
            <person name="Li F."/>
        </authorList>
    </citation>
    <scope>NUCLEOTIDE SEQUENCE [LARGE SCALE GENOMIC DNA]</scope>
    <source>
        <strain evidence="3 4">Gsoil 097</strain>
    </source>
</reference>
<feature type="transmembrane region" description="Helical" evidence="2">
    <location>
        <begin position="12"/>
        <end position="35"/>
    </location>
</feature>
<protein>
    <recommendedName>
        <fullName evidence="5">PH domain-containing protein</fullName>
    </recommendedName>
</protein>
<dbReference type="AlphaFoldDB" id="A0A3N0CHQ0"/>
<accession>A0A3N0CHQ0</accession>
<feature type="region of interest" description="Disordered" evidence="1">
    <location>
        <begin position="128"/>
        <end position="152"/>
    </location>
</feature>
<comment type="caution">
    <text evidence="3">The sequence shown here is derived from an EMBL/GenBank/DDBJ whole genome shotgun (WGS) entry which is preliminary data.</text>
</comment>
<feature type="transmembrane region" description="Helical" evidence="2">
    <location>
        <begin position="41"/>
        <end position="61"/>
    </location>
</feature>
<dbReference type="RefSeq" id="WP_123228279.1">
    <property type="nucleotide sequence ID" value="NZ_RJSE01000007.1"/>
</dbReference>
<evidence type="ECO:0000256" key="1">
    <source>
        <dbReference type="SAM" id="MobiDB-lite"/>
    </source>
</evidence>
<keyword evidence="2" id="KW-0812">Transmembrane</keyword>
<keyword evidence="2" id="KW-0472">Membrane</keyword>
<evidence type="ECO:0000313" key="4">
    <source>
        <dbReference type="Proteomes" id="UP000267128"/>
    </source>
</evidence>
<keyword evidence="4" id="KW-1185">Reference proteome</keyword>
<gene>
    <name evidence="3" type="ORF">EFK50_14820</name>
</gene>
<proteinExistence type="predicted"/>
<evidence type="ECO:0008006" key="5">
    <source>
        <dbReference type="Google" id="ProtNLM"/>
    </source>
</evidence>
<feature type="compositionally biased region" description="Pro residues" evidence="1">
    <location>
        <begin position="136"/>
        <end position="147"/>
    </location>
</feature>
<dbReference type="Proteomes" id="UP000267128">
    <property type="component" value="Unassembled WGS sequence"/>
</dbReference>
<feature type="transmembrane region" description="Helical" evidence="2">
    <location>
        <begin position="180"/>
        <end position="203"/>
    </location>
</feature>
<keyword evidence="2" id="KW-1133">Transmembrane helix</keyword>